<keyword evidence="1" id="KW-0812">Transmembrane</keyword>
<evidence type="ECO:0000313" key="3">
    <source>
        <dbReference type="Proteomes" id="UP000294535"/>
    </source>
</evidence>
<name>A0A4R6TBE5_9BACT</name>
<evidence type="ECO:0008006" key="4">
    <source>
        <dbReference type="Google" id="ProtNLM"/>
    </source>
</evidence>
<keyword evidence="3" id="KW-1185">Reference proteome</keyword>
<feature type="transmembrane region" description="Helical" evidence="1">
    <location>
        <begin position="58"/>
        <end position="76"/>
    </location>
</feature>
<dbReference type="OrthoDB" id="1467821at2"/>
<sequence length="85" mass="9624">MEQKQAKSLNPINNWGTVLIFCATLGLAPFLPEPHIWGKLRWIAGGAVGMKLVDWGDFAMHGLPWVFLIRLIVLEVKKRFRPVQG</sequence>
<reference evidence="2 3" key="1">
    <citation type="submission" date="2019-03" db="EMBL/GenBank/DDBJ databases">
        <title>Genomic Encyclopedia of Type Strains, Phase III (KMG-III): the genomes of soil and plant-associated and newly described type strains.</title>
        <authorList>
            <person name="Whitman W."/>
        </authorList>
    </citation>
    <scope>NUCLEOTIDE SEQUENCE [LARGE SCALE GENOMIC DNA]</scope>
    <source>
        <strain evidence="2 3">CECT 8446</strain>
    </source>
</reference>
<accession>A0A4R6TBE5</accession>
<feature type="transmembrane region" description="Helical" evidence="1">
    <location>
        <begin position="12"/>
        <end position="31"/>
    </location>
</feature>
<dbReference type="RefSeq" id="WP_133553540.1">
    <property type="nucleotide sequence ID" value="NZ_SNYF01000005.1"/>
</dbReference>
<evidence type="ECO:0000313" key="2">
    <source>
        <dbReference type="EMBL" id="TDQ19332.1"/>
    </source>
</evidence>
<protein>
    <recommendedName>
        <fullName evidence="4">RND transporter</fullName>
    </recommendedName>
</protein>
<gene>
    <name evidence="2" type="ORF">DFQ04_1153</name>
</gene>
<proteinExistence type="predicted"/>
<keyword evidence="1" id="KW-0472">Membrane</keyword>
<dbReference type="EMBL" id="SNYF01000005">
    <property type="protein sequence ID" value="TDQ19332.1"/>
    <property type="molecule type" value="Genomic_DNA"/>
</dbReference>
<dbReference type="Proteomes" id="UP000294535">
    <property type="component" value="Unassembled WGS sequence"/>
</dbReference>
<comment type="caution">
    <text evidence="2">The sequence shown here is derived from an EMBL/GenBank/DDBJ whole genome shotgun (WGS) entry which is preliminary data.</text>
</comment>
<organism evidence="2 3">
    <name type="scientific">Algoriphagus boseongensis</name>
    <dbReference type="NCBI Taxonomy" id="1442587"/>
    <lineage>
        <taxon>Bacteria</taxon>
        <taxon>Pseudomonadati</taxon>
        <taxon>Bacteroidota</taxon>
        <taxon>Cytophagia</taxon>
        <taxon>Cytophagales</taxon>
        <taxon>Cyclobacteriaceae</taxon>
        <taxon>Algoriphagus</taxon>
    </lineage>
</organism>
<keyword evidence="1" id="KW-1133">Transmembrane helix</keyword>
<evidence type="ECO:0000256" key="1">
    <source>
        <dbReference type="SAM" id="Phobius"/>
    </source>
</evidence>
<dbReference type="AlphaFoldDB" id="A0A4R6TBE5"/>